<accession>X1JWL8</accession>
<evidence type="ECO:0000313" key="1">
    <source>
        <dbReference type="EMBL" id="GAH82659.1"/>
    </source>
</evidence>
<organism evidence="1">
    <name type="scientific">marine sediment metagenome</name>
    <dbReference type="NCBI Taxonomy" id="412755"/>
    <lineage>
        <taxon>unclassified sequences</taxon>
        <taxon>metagenomes</taxon>
        <taxon>ecological metagenomes</taxon>
    </lineage>
</organism>
<reference evidence="1" key="1">
    <citation type="journal article" date="2014" name="Front. Microbiol.">
        <title>High frequency of phylogenetically diverse reductive dehalogenase-homologous genes in deep subseafloor sedimentary metagenomes.</title>
        <authorList>
            <person name="Kawai M."/>
            <person name="Futagami T."/>
            <person name="Toyoda A."/>
            <person name="Takaki Y."/>
            <person name="Nishi S."/>
            <person name="Hori S."/>
            <person name="Arai W."/>
            <person name="Tsubouchi T."/>
            <person name="Morono Y."/>
            <person name="Uchiyama I."/>
            <person name="Ito T."/>
            <person name="Fujiyama A."/>
            <person name="Inagaki F."/>
            <person name="Takami H."/>
        </authorList>
    </citation>
    <scope>NUCLEOTIDE SEQUENCE</scope>
    <source>
        <strain evidence="1">Expedition CK06-06</strain>
    </source>
</reference>
<gene>
    <name evidence="1" type="ORF">S03H2_57611</name>
</gene>
<dbReference type="AlphaFoldDB" id="X1JWL8"/>
<dbReference type="EMBL" id="BARU01036940">
    <property type="protein sequence ID" value="GAH82659.1"/>
    <property type="molecule type" value="Genomic_DNA"/>
</dbReference>
<protein>
    <submittedName>
        <fullName evidence="1">Uncharacterized protein</fullName>
    </submittedName>
</protein>
<proteinExistence type="predicted"/>
<name>X1JWL8_9ZZZZ</name>
<comment type="caution">
    <text evidence="1">The sequence shown here is derived from an EMBL/GenBank/DDBJ whole genome shotgun (WGS) entry which is preliminary data.</text>
</comment>
<sequence>MKSYTTRENYYYLFFIEEAFRPEEEREIHGGTYWVIPSKVLETLECFIYNPPKRQVTRDGIVKRMGGNWKIKLAHREKRFARLRKTKKKMIKVYKSFLIPDPGLQRFEGLSFFEKWSRGDV</sequence>